<dbReference type="InterPro" id="IPR039425">
    <property type="entry name" value="RNA_pol_sigma-70-like"/>
</dbReference>
<dbReference type="NCBIfam" id="TIGR02937">
    <property type="entry name" value="sigma70-ECF"/>
    <property type="match status" value="1"/>
</dbReference>
<sequence length="190" mass="22001">MTDEEMKKISEAIDGNEYAFEILMKPHVKNAKKTAYLLLHDFSLAEDAVQDALLQIHNSLFRFKPEMATLKTWFNGIVINCALKIARKRRFWSKLNNDASDPETPEKKTILNEESALIFECVKKLSLKLKTVIILHYYQDLSIEEIGITLGLSEGTVKSRLHNARKKLKKIMIENKKGIHTWEVEIWSKN</sequence>
<evidence type="ECO:0000313" key="7">
    <source>
        <dbReference type="EMBL" id="KMM37987.1"/>
    </source>
</evidence>
<dbReference type="RefSeq" id="WP_048309071.1">
    <property type="nucleotide sequence ID" value="NZ_CP119526.1"/>
</dbReference>
<dbReference type="SUPFAM" id="SSF88946">
    <property type="entry name" value="Sigma2 domain of RNA polymerase sigma factors"/>
    <property type="match status" value="1"/>
</dbReference>
<evidence type="ECO:0000259" key="5">
    <source>
        <dbReference type="Pfam" id="PF04542"/>
    </source>
</evidence>
<dbReference type="Pfam" id="PF04542">
    <property type="entry name" value="Sigma70_r2"/>
    <property type="match status" value="1"/>
</dbReference>
<evidence type="ECO:0000256" key="1">
    <source>
        <dbReference type="ARBA" id="ARBA00010641"/>
    </source>
</evidence>
<evidence type="ECO:0008006" key="9">
    <source>
        <dbReference type="Google" id="ProtNLM"/>
    </source>
</evidence>
<organism evidence="7 8">
    <name type="scientific">Guptibacillus hwajinpoensis</name>
    <dbReference type="NCBI Taxonomy" id="208199"/>
    <lineage>
        <taxon>Bacteria</taxon>
        <taxon>Bacillati</taxon>
        <taxon>Bacillota</taxon>
        <taxon>Bacilli</taxon>
        <taxon>Bacillales</taxon>
        <taxon>Guptibacillaceae</taxon>
        <taxon>Guptibacillus</taxon>
    </lineage>
</organism>
<dbReference type="PANTHER" id="PTHR43133:SF51">
    <property type="entry name" value="RNA POLYMERASE SIGMA FACTOR"/>
    <property type="match status" value="1"/>
</dbReference>
<dbReference type="GO" id="GO:0006352">
    <property type="term" value="P:DNA-templated transcription initiation"/>
    <property type="evidence" value="ECO:0007669"/>
    <property type="project" value="InterPro"/>
</dbReference>
<evidence type="ECO:0000256" key="4">
    <source>
        <dbReference type="ARBA" id="ARBA00023163"/>
    </source>
</evidence>
<proteinExistence type="inferred from homology"/>
<dbReference type="GO" id="GO:0016987">
    <property type="term" value="F:sigma factor activity"/>
    <property type="evidence" value="ECO:0007669"/>
    <property type="project" value="UniProtKB-KW"/>
</dbReference>
<dbReference type="InterPro" id="IPR013324">
    <property type="entry name" value="RNA_pol_sigma_r3/r4-like"/>
</dbReference>
<dbReference type="InterPro" id="IPR013249">
    <property type="entry name" value="RNA_pol_sigma70_r4_t2"/>
</dbReference>
<keyword evidence="3" id="KW-0731">Sigma factor</keyword>
<dbReference type="PANTHER" id="PTHR43133">
    <property type="entry name" value="RNA POLYMERASE ECF-TYPE SIGMA FACTO"/>
    <property type="match status" value="1"/>
</dbReference>
<dbReference type="CDD" id="cd06171">
    <property type="entry name" value="Sigma70_r4"/>
    <property type="match status" value="1"/>
</dbReference>
<evidence type="ECO:0000313" key="8">
    <source>
        <dbReference type="Proteomes" id="UP000035996"/>
    </source>
</evidence>
<keyword evidence="4" id="KW-0804">Transcription</keyword>
<keyword evidence="8" id="KW-1185">Reference proteome</keyword>
<dbReference type="STRING" id="157733.AB986_01255"/>
<reference evidence="7" key="1">
    <citation type="submission" date="2015-06" db="EMBL/GenBank/DDBJ databases">
        <authorList>
            <person name="Liu B."/>
            <person name="Wang J."/>
            <person name="Zhu Y."/>
            <person name="Liu G."/>
            <person name="Chen Q."/>
            <person name="Zheng C."/>
            <person name="Che J."/>
            <person name="Ge C."/>
            <person name="Shi H."/>
            <person name="Pan Z."/>
            <person name="Liu X."/>
        </authorList>
    </citation>
    <scope>NUCLEOTIDE SEQUENCE [LARGE SCALE GENOMIC DNA]</scope>
    <source>
        <strain evidence="7">DSM 16346</strain>
    </source>
</reference>
<dbReference type="InterPro" id="IPR036388">
    <property type="entry name" value="WH-like_DNA-bd_sf"/>
</dbReference>
<keyword evidence="2" id="KW-0805">Transcription regulation</keyword>
<dbReference type="SUPFAM" id="SSF88659">
    <property type="entry name" value="Sigma3 and sigma4 domains of RNA polymerase sigma factors"/>
    <property type="match status" value="1"/>
</dbReference>
<dbReference type="EMBL" id="LELK01000001">
    <property type="protein sequence ID" value="KMM37987.1"/>
    <property type="molecule type" value="Genomic_DNA"/>
</dbReference>
<evidence type="ECO:0000259" key="6">
    <source>
        <dbReference type="Pfam" id="PF08281"/>
    </source>
</evidence>
<name>A0A0J6FUF6_9BACL</name>
<protein>
    <recommendedName>
        <fullName evidence="9">RNA polymerase</fullName>
    </recommendedName>
</protein>
<dbReference type="InterPro" id="IPR013325">
    <property type="entry name" value="RNA_pol_sigma_r2"/>
</dbReference>
<dbReference type="Gene3D" id="1.10.10.10">
    <property type="entry name" value="Winged helix-like DNA-binding domain superfamily/Winged helix DNA-binding domain"/>
    <property type="match status" value="1"/>
</dbReference>
<comment type="caution">
    <text evidence="7">The sequence shown here is derived from an EMBL/GenBank/DDBJ whole genome shotgun (WGS) entry which is preliminary data.</text>
</comment>
<comment type="similarity">
    <text evidence="1">Belongs to the sigma-70 factor family. ECF subfamily.</text>
</comment>
<accession>A0A0J6FUF6</accession>
<dbReference type="OrthoDB" id="9784984at2"/>
<gene>
    <name evidence="7" type="ORF">AB986_01255</name>
</gene>
<dbReference type="GO" id="GO:0003677">
    <property type="term" value="F:DNA binding"/>
    <property type="evidence" value="ECO:0007669"/>
    <property type="project" value="InterPro"/>
</dbReference>
<dbReference type="AlphaFoldDB" id="A0A0J6FUF6"/>
<feature type="domain" description="RNA polymerase sigma factor 70 region 4 type 2" evidence="6">
    <location>
        <begin position="118"/>
        <end position="168"/>
    </location>
</feature>
<evidence type="ECO:0000256" key="2">
    <source>
        <dbReference type="ARBA" id="ARBA00023015"/>
    </source>
</evidence>
<dbReference type="InterPro" id="IPR014284">
    <property type="entry name" value="RNA_pol_sigma-70_dom"/>
</dbReference>
<dbReference type="InterPro" id="IPR007627">
    <property type="entry name" value="RNA_pol_sigma70_r2"/>
</dbReference>
<evidence type="ECO:0000256" key="3">
    <source>
        <dbReference type="ARBA" id="ARBA00023082"/>
    </source>
</evidence>
<dbReference type="Gene3D" id="1.10.1740.10">
    <property type="match status" value="1"/>
</dbReference>
<feature type="domain" description="RNA polymerase sigma-70 region 2" evidence="5">
    <location>
        <begin position="25"/>
        <end position="90"/>
    </location>
</feature>
<dbReference type="Pfam" id="PF08281">
    <property type="entry name" value="Sigma70_r4_2"/>
    <property type="match status" value="1"/>
</dbReference>
<dbReference type="Proteomes" id="UP000035996">
    <property type="component" value="Unassembled WGS sequence"/>
</dbReference>